<dbReference type="EMBL" id="FMJC01000002">
    <property type="protein sequence ID" value="SCM72486.1"/>
    <property type="molecule type" value="Genomic_DNA"/>
</dbReference>
<proteinExistence type="predicted"/>
<gene>
    <name evidence="1" type="ORF">KL86DES1_20647</name>
</gene>
<protein>
    <submittedName>
        <fullName evidence="1">Uncharacterized protein</fullName>
    </submittedName>
</protein>
<reference evidence="1" key="1">
    <citation type="submission" date="2016-08" db="EMBL/GenBank/DDBJ databases">
        <authorList>
            <person name="Seilhamer J.J."/>
        </authorList>
    </citation>
    <scope>NUCLEOTIDE SEQUENCE</scope>
    <source>
        <strain evidence="1">86-1</strain>
    </source>
</reference>
<sequence>MRCQACVAPVERWQACDAPRYDIFLPDNRLFLKNIFAFQLRCAALLAKSFEVFDFLLLTYATNKPYFVFDICRQ</sequence>
<evidence type="ECO:0000313" key="1">
    <source>
        <dbReference type="EMBL" id="SCM72486.1"/>
    </source>
</evidence>
<organism evidence="1">
    <name type="scientific">uncultured Desulfovibrio sp</name>
    <dbReference type="NCBI Taxonomy" id="167968"/>
    <lineage>
        <taxon>Bacteria</taxon>
        <taxon>Pseudomonadati</taxon>
        <taxon>Thermodesulfobacteriota</taxon>
        <taxon>Desulfovibrionia</taxon>
        <taxon>Desulfovibrionales</taxon>
        <taxon>Desulfovibrionaceae</taxon>
        <taxon>Desulfovibrio</taxon>
        <taxon>environmental samples</taxon>
    </lineage>
</organism>
<dbReference type="AlphaFoldDB" id="A0A212L4N9"/>
<accession>A0A212L4N9</accession>
<name>A0A212L4N9_9BACT</name>